<dbReference type="PANTHER" id="PTHR43649">
    <property type="entry name" value="ARABINOSE-BINDING PROTEIN-RELATED"/>
    <property type="match status" value="1"/>
</dbReference>
<dbReference type="PROSITE" id="PS51257">
    <property type="entry name" value="PROKAR_LIPOPROTEIN"/>
    <property type="match status" value="1"/>
</dbReference>
<proteinExistence type="predicted"/>
<dbReference type="InterPro" id="IPR050490">
    <property type="entry name" value="Bact_solute-bd_prot1"/>
</dbReference>
<dbReference type="SUPFAM" id="SSF53850">
    <property type="entry name" value="Periplasmic binding protein-like II"/>
    <property type="match status" value="1"/>
</dbReference>
<evidence type="ECO:0000313" key="2">
    <source>
        <dbReference type="EMBL" id="MFC5403238.1"/>
    </source>
</evidence>
<keyword evidence="1" id="KW-0732">Signal</keyword>
<dbReference type="Gene3D" id="3.40.190.10">
    <property type="entry name" value="Periplasmic binding protein-like II"/>
    <property type="match status" value="2"/>
</dbReference>
<protein>
    <submittedName>
        <fullName evidence="2">ABC transporter substrate-binding protein</fullName>
    </submittedName>
</protein>
<evidence type="ECO:0000256" key="1">
    <source>
        <dbReference type="SAM" id="SignalP"/>
    </source>
</evidence>
<feature type="signal peptide" evidence="1">
    <location>
        <begin position="1"/>
        <end position="20"/>
    </location>
</feature>
<accession>A0ABW0HRR2</accession>
<dbReference type="RefSeq" id="WP_378132417.1">
    <property type="nucleotide sequence ID" value="NZ_JBHSMI010000023.1"/>
</dbReference>
<organism evidence="2 3">
    <name type="scientific">Cohnella soli</name>
    <dbReference type="NCBI Taxonomy" id="425005"/>
    <lineage>
        <taxon>Bacteria</taxon>
        <taxon>Bacillati</taxon>
        <taxon>Bacillota</taxon>
        <taxon>Bacilli</taxon>
        <taxon>Bacillales</taxon>
        <taxon>Paenibacillaceae</taxon>
        <taxon>Cohnella</taxon>
    </lineage>
</organism>
<dbReference type="EMBL" id="JBHSMI010000023">
    <property type="protein sequence ID" value="MFC5403238.1"/>
    <property type="molecule type" value="Genomic_DNA"/>
</dbReference>
<sequence>MMKRNATVSIALATILGLTACQSGNSEPKGTGESAPTASGKVQETTLKVSYFKGGFGEEWIKQSAAAFEKAHPGVTVQLEGDPGITEKMGPRLESGANLPDVAFVLRTGWQRWAIKGYLADLSDIYAAEIDNGKTLKDKLQPGIADYGQIQSKYWVVPWTDGATGLVYNAQMFEDNGWSVPTTTKELEDLLPKIKEKGIAPFAWGGKVMSYWDFPVVGWWAQYEGTEGMETYKKMESPDVYGEQGRLKALEEFEKLIMDESNSIQGAAAMDHIQSQMAFLQGKAAIIPNGGWIETEMKNSAPAGFRMKMMQLPAIEGAKDAKVNNTMGGDFAIVPAKAKNAELGKEFLKFISTDEMLKLFTEKTGSVRPFVYDAGSVPGLSEFSKSVIDIWQNSKNLYLYSENPIYYSKFYDWPLAGAPYMMIYQGDETAKSAFEGNWSYAKENWDSVKADLGIK</sequence>
<dbReference type="InterPro" id="IPR006059">
    <property type="entry name" value="SBP"/>
</dbReference>
<comment type="caution">
    <text evidence="2">The sequence shown here is derived from an EMBL/GenBank/DDBJ whole genome shotgun (WGS) entry which is preliminary data.</text>
</comment>
<feature type="chain" id="PRO_5047068111" evidence="1">
    <location>
        <begin position="21"/>
        <end position="455"/>
    </location>
</feature>
<dbReference type="PANTHER" id="PTHR43649:SF12">
    <property type="entry name" value="DIACETYLCHITOBIOSE BINDING PROTEIN DASA"/>
    <property type="match status" value="1"/>
</dbReference>
<name>A0ABW0HRR2_9BACL</name>
<evidence type="ECO:0000313" key="3">
    <source>
        <dbReference type="Proteomes" id="UP001596113"/>
    </source>
</evidence>
<dbReference type="Pfam" id="PF01547">
    <property type="entry name" value="SBP_bac_1"/>
    <property type="match status" value="1"/>
</dbReference>
<gene>
    <name evidence="2" type="ORF">ACFPOF_10910</name>
</gene>
<reference evidence="3" key="1">
    <citation type="journal article" date="2019" name="Int. J. Syst. Evol. Microbiol.">
        <title>The Global Catalogue of Microorganisms (GCM) 10K type strain sequencing project: providing services to taxonomists for standard genome sequencing and annotation.</title>
        <authorList>
            <consortium name="The Broad Institute Genomics Platform"/>
            <consortium name="The Broad Institute Genome Sequencing Center for Infectious Disease"/>
            <person name="Wu L."/>
            <person name="Ma J."/>
        </authorList>
    </citation>
    <scope>NUCLEOTIDE SEQUENCE [LARGE SCALE GENOMIC DNA]</scope>
    <source>
        <strain evidence="3">CGMCC 1.18575</strain>
    </source>
</reference>
<dbReference type="Proteomes" id="UP001596113">
    <property type="component" value="Unassembled WGS sequence"/>
</dbReference>
<keyword evidence="3" id="KW-1185">Reference proteome</keyword>